<dbReference type="AlphaFoldDB" id="A0A059F485"/>
<dbReference type="OrthoDB" id="10250970at2759"/>
<protein>
    <recommendedName>
        <fullName evidence="3">Matrin-type domain-containing protein</fullName>
    </recommendedName>
</protein>
<reference evidence="1 2" key="2">
    <citation type="submission" date="2014-03" db="EMBL/GenBank/DDBJ databases">
        <title>The Genome Sequence of Anncaliia algerae insect isolate PRA339.</title>
        <authorList>
            <consortium name="The Broad Institute Genome Sequencing Platform"/>
            <consortium name="The Broad Institute Genome Sequencing Center for Infectious Disease"/>
            <person name="Cuomo C."/>
            <person name="Becnel J."/>
            <person name="Sanscrainte N."/>
            <person name="Walker B."/>
            <person name="Young S.K."/>
            <person name="Zeng Q."/>
            <person name="Gargeya S."/>
            <person name="Fitzgerald M."/>
            <person name="Haas B."/>
            <person name="Abouelleil A."/>
            <person name="Alvarado L."/>
            <person name="Arachchi H.M."/>
            <person name="Berlin A.M."/>
            <person name="Chapman S.B."/>
            <person name="Dewar J."/>
            <person name="Goldberg J."/>
            <person name="Griggs A."/>
            <person name="Gujja S."/>
            <person name="Hansen M."/>
            <person name="Howarth C."/>
            <person name="Imamovic A."/>
            <person name="Larimer J."/>
            <person name="McCowan C."/>
            <person name="Murphy C."/>
            <person name="Neiman D."/>
            <person name="Pearson M."/>
            <person name="Priest M."/>
            <person name="Roberts A."/>
            <person name="Saif S."/>
            <person name="Shea T."/>
            <person name="Sisk P."/>
            <person name="Sykes S."/>
            <person name="Wortman J."/>
            <person name="Nusbaum C."/>
            <person name="Birren B."/>
        </authorList>
    </citation>
    <scope>NUCLEOTIDE SEQUENCE [LARGE SCALE GENOMIC DNA]</scope>
    <source>
        <strain evidence="1 2">PRA339</strain>
    </source>
</reference>
<dbReference type="HOGENOM" id="CLU_1554865_0_0_1"/>
<accession>A0A059F485</accession>
<keyword evidence="2" id="KW-1185">Reference proteome</keyword>
<name>A0A059F485_9MICR</name>
<gene>
    <name evidence="1" type="ORF">H312_00535</name>
</gene>
<sequence>MEKDRKEVKKHSHFSKSLYKTKKYLKRRELLLENNNLLKDRYFGTNINGRYECILCHTLHTTVESYVRHKNGKKHNEKITIQNNPIKVLKHCGKKIMKNKIEGFVIEVSINDFTYPKYSFEEKNGTFIHFHFKDYKPFTYFVNFFINEKSLSDFYDKKSRKYYFYCYKEINY</sequence>
<evidence type="ECO:0000313" key="2">
    <source>
        <dbReference type="Proteomes" id="UP000030655"/>
    </source>
</evidence>
<organism evidence="1 2">
    <name type="scientific">Anncaliia algerae PRA339</name>
    <dbReference type="NCBI Taxonomy" id="1288291"/>
    <lineage>
        <taxon>Eukaryota</taxon>
        <taxon>Fungi</taxon>
        <taxon>Fungi incertae sedis</taxon>
        <taxon>Microsporidia</taxon>
        <taxon>Tubulinosematoidea</taxon>
        <taxon>Tubulinosematidae</taxon>
        <taxon>Anncaliia</taxon>
    </lineage>
</organism>
<dbReference type="Proteomes" id="UP000030655">
    <property type="component" value="Unassembled WGS sequence"/>
</dbReference>
<evidence type="ECO:0008006" key="3">
    <source>
        <dbReference type="Google" id="ProtNLM"/>
    </source>
</evidence>
<reference evidence="2" key="1">
    <citation type="submission" date="2013-02" db="EMBL/GenBank/DDBJ databases">
        <authorList>
            <consortium name="The Broad Institute Genome Sequencing Platform"/>
            <person name="Cuomo C."/>
            <person name="Becnel J."/>
            <person name="Sanscrainte N."/>
            <person name="Walker B."/>
            <person name="Young S.K."/>
            <person name="Zeng Q."/>
            <person name="Gargeya S."/>
            <person name="Fitzgerald M."/>
            <person name="Haas B."/>
            <person name="Abouelleil A."/>
            <person name="Alvarado L."/>
            <person name="Arachchi H.M."/>
            <person name="Berlin A.M."/>
            <person name="Chapman S.B."/>
            <person name="Dewar J."/>
            <person name="Goldberg J."/>
            <person name="Griggs A."/>
            <person name="Gujja S."/>
            <person name="Hansen M."/>
            <person name="Howarth C."/>
            <person name="Imamovic A."/>
            <person name="Larimer J."/>
            <person name="McCowan C."/>
            <person name="Murphy C."/>
            <person name="Neiman D."/>
            <person name="Pearson M."/>
            <person name="Priest M."/>
            <person name="Roberts A."/>
            <person name="Saif S."/>
            <person name="Shea T."/>
            <person name="Sisk P."/>
            <person name="Sykes S."/>
            <person name="Wortman J."/>
            <person name="Nusbaum C."/>
            <person name="Birren B."/>
        </authorList>
    </citation>
    <scope>NUCLEOTIDE SEQUENCE [LARGE SCALE GENOMIC DNA]</scope>
    <source>
        <strain evidence="2">PRA339</strain>
    </source>
</reference>
<proteinExistence type="predicted"/>
<dbReference type="EMBL" id="KK365133">
    <property type="protein sequence ID" value="KCZ82053.1"/>
    <property type="molecule type" value="Genomic_DNA"/>
</dbReference>
<dbReference type="VEuPathDB" id="MicrosporidiaDB:H312_00535"/>
<dbReference type="STRING" id="1288291.A0A059F485"/>
<evidence type="ECO:0000313" key="1">
    <source>
        <dbReference type="EMBL" id="KCZ82053.1"/>
    </source>
</evidence>